<dbReference type="SUPFAM" id="SSF57959">
    <property type="entry name" value="Leucine zipper domain"/>
    <property type="match status" value="1"/>
</dbReference>
<proteinExistence type="predicted"/>
<evidence type="ECO:0000256" key="1">
    <source>
        <dbReference type="SAM" id="Coils"/>
    </source>
</evidence>
<dbReference type="Proteomes" id="UP001310594">
    <property type="component" value="Unassembled WGS sequence"/>
</dbReference>
<comment type="caution">
    <text evidence="3">The sequence shown here is derived from an EMBL/GenBank/DDBJ whole genome shotgun (WGS) entry which is preliminary data.</text>
</comment>
<dbReference type="Pfam" id="PF00170">
    <property type="entry name" value="bZIP_1"/>
    <property type="match status" value="1"/>
</dbReference>
<evidence type="ECO:0000259" key="2">
    <source>
        <dbReference type="PROSITE" id="PS50217"/>
    </source>
</evidence>
<sequence length="198" mass="21635">MSGTSYRAPSMNIGDGSYLAKYAFDTDFMDETSHLLELLGAPMSHIDANAYYCPPSMQYGYLSPINTPDIDLTHLDEFPLRATPTVSSTTTPLSGMSDPSAEERLAPMIVQSPGVCAAQGQRRKEQNRSAQRAYRERQRGLIVALGAQVEALKTDNAQLKARSAKLESELMTLQREMLMHFARVHGAGGALMPPRPGS</sequence>
<name>A0AAN8A3Q5_9PEZI</name>
<dbReference type="InterPro" id="IPR004827">
    <property type="entry name" value="bZIP"/>
</dbReference>
<keyword evidence="1" id="KW-0175">Coiled coil</keyword>
<feature type="domain" description="BZIP" evidence="2">
    <location>
        <begin position="117"/>
        <end position="180"/>
    </location>
</feature>
<accession>A0AAN8A3Q5</accession>
<gene>
    <name evidence="3" type="ORF">LTR97_003016</name>
</gene>
<protein>
    <recommendedName>
        <fullName evidence="2">BZIP domain-containing protein</fullName>
    </recommendedName>
</protein>
<dbReference type="Gene3D" id="1.20.5.170">
    <property type="match status" value="1"/>
</dbReference>
<dbReference type="SMART" id="SM00338">
    <property type="entry name" value="BRLZ"/>
    <property type="match status" value="1"/>
</dbReference>
<dbReference type="EMBL" id="JAVRQU010000004">
    <property type="protein sequence ID" value="KAK5704003.1"/>
    <property type="molecule type" value="Genomic_DNA"/>
</dbReference>
<dbReference type="InterPro" id="IPR046347">
    <property type="entry name" value="bZIP_sf"/>
</dbReference>
<reference evidence="3" key="1">
    <citation type="submission" date="2023-08" db="EMBL/GenBank/DDBJ databases">
        <title>Black Yeasts Isolated from many extreme environments.</title>
        <authorList>
            <person name="Coleine C."/>
            <person name="Stajich J.E."/>
            <person name="Selbmann L."/>
        </authorList>
    </citation>
    <scope>NUCLEOTIDE SEQUENCE</scope>
    <source>
        <strain evidence="3">CCFEE 5810</strain>
    </source>
</reference>
<dbReference type="CDD" id="cd14688">
    <property type="entry name" value="bZIP_YAP"/>
    <property type="match status" value="1"/>
</dbReference>
<dbReference type="GO" id="GO:0003700">
    <property type="term" value="F:DNA-binding transcription factor activity"/>
    <property type="evidence" value="ECO:0007669"/>
    <property type="project" value="InterPro"/>
</dbReference>
<dbReference type="PROSITE" id="PS00036">
    <property type="entry name" value="BZIP_BASIC"/>
    <property type="match status" value="1"/>
</dbReference>
<dbReference type="PROSITE" id="PS50217">
    <property type="entry name" value="BZIP"/>
    <property type="match status" value="1"/>
</dbReference>
<evidence type="ECO:0000313" key="4">
    <source>
        <dbReference type="Proteomes" id="UP001310594"/>
    </source>
</evidence>
<organism evidence="3 4">
    <name type="scientific">Elasticomyces elasticus</name>
    <dbReference type="NCBI Taxonomy" id="574655"/>
    <lineage>
        <taxon>Eukaryota</taxon>
        <taxon>Fungi</taxon>
        <taxon>Dikarya</taxon>
        <taxon>Ascomycota</taxon>
        <taxon>Pezizomycotina</taxon>
        <taxon>Dothideomycetes</taxon>
        <taxon>Dothideomycetidae</taxon>
        <taxon>Mycosphaerellales</taxon>
        <taxon>Teratosphaeriaceae</taxon>
        <taxon>Elasticomyces</taxon>
    </lineage>
</organism>
<feature type="coiled-coil region" evidence="1">
    <location>
        <begin position="142"/>
        <end position="176"/>
    </location>
</feature>
<dbReference type="AlphaFoldDB" id="A0AAN8A3Q5"/>
<evidence type="ECO:0000313" key="3">
    <source>
        <dbReference type="EMBL" id="KAK5704003.1"/>
    </source>
</evidence>